<gene>
    <name evidence="1" type="ORF">RESH_02345</name>
</gene>
<evidence type="ECO:0000313" key="1">
    <source>
        <dbReference type="EMBL" id="EMI27041.1"/>
    </source>
</evidence>
<evidence type="ECO:0000313" key="2">
    <source>
        <dbReference type="Proteomes" id="UP000011996"/>
    </source>
</evidence>
<organism evidence="1 2">
    <name type="scientific">Rhodopirellula europaea SH398</name>
    <dbReference type="NCBI Taxonomy" id="1263868"/>
    <lineage>
        <taxon>Bacteria</taxon>
        <taxon>Pseudomonadati</taxon>
        <taxon>Planctomycetota</taxon>
        <taxon>Planctomycetia</taxon>
        <taxon>Pirellulales</taxon>
        <taxon>Pirellulaceae</taxon>
        <taxon>Rhodopirellula</taxon>
    </lineage>
</organism>
<proteinExistence type="predicted"/>
<accession>M5S6F8</accession>
<dbReference type="STRING" id="1263868.RESH_02345"/>
<dbReference type="AlphaFoldDB" id="M5S6F8"/>
<reference evidence="1 2" key="1">
    <citation type="journal article" date="2013" name="Mar. Genomics">
        <title>Expression of sulfatases in Rhodopirellula baltica and the diversity of sulfatases in the genus Rhodopirellula.</title>
        <authorList>
            <person name="Wegner C.E."/>
            <person name="Richter-Heitmann T."/>
            <person name="Klindworth A."/>
            <person name="Klockow C."/>
            <person name="Richter M."/>
            <person name="Achstetter T."/>
            <person name="Glockner F.O."/>
            <person name="Harder J."/>
        </authorList>
    </citation>
    <scope>NUCLEOTIDE SEQUENCE [LARGE SCALE GENOMIC DNA]</scope>
    <source>
        <strain evidence="1 2">SH398</strain>
    </source>
</reference>
<dbReference type="Proteomes" id="UP000011996">
    <property type="component" value="Unassembled WGS sequence"/>
</dbReference>
<comment type="caution">
    <text evidence="1">The sequence shown here is derived from an EMBL/GenBank/DDBJ whole genome shotgun (WGS) entry which is preliminary data.</text>
</comment>
<dbReference type="EMBL" id="ANOF01000073">
    <property type="protein sequence ID" value="EMI27041.1"/>
    <property type="molecule type" value="Genomic_DNA"/>
</dbReference>
<protein>
    <submittedName>
        <fullName evidence="1">Uncharacterized protein</fullName>
    </submittedName>
</protein>
<name>M5S6F8_9BACT</name>
<sequence length="47" mass="5575">MFLQQHACNVLLSQRKQTFGATCLYDVETCNERSFQRHKKSLKKTTR</sequence>